<protein>
    <recommendedName>
        <fullName evidence="4">Fibronectin type-III domain-containing protein</fullName>
    </recommendedName>
</protein>
<name>A0A538TN33_UNCEI</name>
<dbReference type="SUPFAM" id="SSF81296">
    <property type="entry name" value="E set domains"/>
    <property type="match status" value="1"/>
</dbReference>
<comment type="caution">
    <text evidence="2">The sequence shown here is derived from an EMBL/GenBank/DDBJ whole genome shotgun (WGS) entry which is preliminary data.</text>
</comment>
<dbReference type="CDD" id="cd00063">
    <property type="entry name" value="FN3"/>
    <property type="match status" value="1"/>
</dbReference>
<gene>
    <name evidence="2" type="ORF">E6K79_05825</name>
</gene>
<dbReference type="InterPro" id="IPR036116">
    <property type="entry name" value="FN3_sf"/>
</dbReference>
<dbReference type="EMBL" id="VBOZ01000015">
    <property type="protein sequence ID" value="TMQ65014.1"/>
    <property type="molecule type" value="Genomic_DNA"/>
</dbReference>
<dbReference type="InterPro" id="IPR003961">
    <property type="entry name" value="FN3_dom"/>
</dbReference>
<evidence type="ECO:0000313" key="2">
    <source>
        <dbReference type="EMBL" id="TMQ65014.1"/>
    </source>
</evidence>
<accession>A0A538TN33</accession>
<dbReference type="Proteomes" id="UP000317691">
    <property type="component" value="Unassembled WGS sequence"/>
</dbReference>
<organism evidence="2 3">
    <name type="scientific">Eiseniibacteriota bacterium</name>
    <dbReference type="NCBI Taxonomy" id="2212470"/>
    <lineage>
        <taxon>Bacteria</taxon>
        <taxon>Candidatus Eiseniibacteriota</taxon>
    </lineage>
</organism>
<dbReference type="AlphaFoldDB" id="A0A538TN33"/>
<evidence type="ECO:0000256" key="1">
    <source>
        <dbReference type="SAM" id="MobiDB-lite"/>
    </source>
</evidence>
<sequence length="711" mass="75496">MITGLLGSVPDAAAVKTSFWKITDIQGFLEGENVAGVSIESDGSLALGPAWDSVVTRLDGVSYIWCAARDSKGRVYFGTGDNGRIYRWTRGQGAALLWETGAAEITCMAIDPADNLFAGSAPGGTVFRVGARGDTTRYFETGEESIWSLLQGKDGALYAGTGSHGKIYRITGPKKGSVHVETKDVNVVALAEAKDGTLLAGTASKGLLLRIDKTGSMRVIYDADADEVRAIAVLEDGSIAVGTNRTQAGKSGEGPSERSTGGDGRFGIDVTPQGGGKCGVFLVQSDGSARLLYAPPTDFIYALVPYDATSVLAATGESAALFRIGTDKKYSLLGVPEQKQILAIARGGGETYIATGNDAILYALGSGPAREGSYTSQPYDLHSVASWGKVIAGITGGGEVTWSTRSGLSEEPDEGWSPWSKAVPMKEGVPVESPAARFLQYRLGLKGSGSAGPVVSSIEVAFLARNLPPEIGSIQIFGPDNPYMEGGPEYRPPSISQTFAGGLKVEYNLPRVGPKQVSDASTAWARGIRTVTWEALDPNGDALRYNLSIKASDEKEWRRLVSDHPERLYSFDSESYPNGTYRVRVEATDTPDNPPGVALKSERLSTVFEIDNVPPRVEELRVSAGAARGGKTTVTVSGAAVDDDTRVSSIEYSVDGGDWTDIFPEDGIFDARRETFRFEVSDLAPGEHRITVRASDLDRNVAAAKVVTVTR</sequence>
<dbReference type="InterPro" id="IPR013783">
    <property type="entry name" value="Ig-like_fold"/>
</dbReference>
<dbReference type="SUPFAM" id="SSF49265">
    <property type="entry name" value="Fibronectin type III"/>
    <property type="match status" value="1"/>
</dbReference>
<dbReference type="InterPro" id="IPR014756">
    <property type="entry name" value="Ig_E-set"/>
</dbReference>
<evidence type="ECO:0000313" key="3">
    <source>
        <dbReference type="Proteomes" id="UP000317691"/>
    </source>
</evidence>
<reference evidence="2 3" key="1">
    <citation type="journal article" date="2019" name="Nat. Microbiol.">
        <title>Mediterranean grassland soil C-N compound turnover is dependent on rainfall and depth, and is mediated by genomically divergent microorganisms.</title>
        <authorList>
            <person name="Diamond S."/>
            <person name="Andeer P.F."/>
            <person name="Li Z."/>
            <person name="Crits-Christoph A."/>
            <person name="Burstein D."/>
            <person name="Anantharaman K."/>
            <person name="Lane K.R."/>
            <person name="Thomas B.C."/>
            <person name="Pan C."/>
            <person name="Northen T.R."/>
            <person name="Banfield J.F."/>
        </authorList>
    </citation>
    <scope>NUCLEOTIDE SEQUENCE [LARGE SCALE GENOMIC DNA]</scope>
    <source>
        <strain evidence="2">WS_9</strain>
    </source>
</reference>
<dbReference type="InterPro" id="IPR015943">
    <property type="entry name" value="WD40/YVTN_repeat-like_dom_sf"/>
</dbReference>
<proteinExistence type="predicted"/>
<dbReference type="Gene3D" id="2.130.10.10">
    <property type="entry name" value="YVTN repeat-like/Quinoprotein amine dehydrogenase"/>
    <property type="match status" value="1"/>
</dbReference>
<dbReference type="Gene3D" id="2.60.40.10">
    <property type="entry name" value="Immunoglobulins"/>
    <property type="match status" value="1"/>
</dbReference>
<feature type="region of interest" description="Disordered" evidence="1">
    <location>
        <begin position="244"/>
        <end position="264"/>
    </location>
</feature>
<evidence type="ECO:0008006" key="4">
    <source>
        <dbReference type="Google" id="ProtNLM"/>
    </source>
</evidence>
<dbReference type="SUPFAM" id="SSF63829">
    <property type="entry name" value="Calcium-dependent phosphotriesterase"/>
    <property type="match status" value="1"/>
</dbReference>